<dbReference type="FunFam" id="4.10.1240.10:FF:000017">
    <property type="entry name" value="Glucagon like peptide 2 receptor"/>
    <property type="match status" value="1"/>
</dbReference>
<name>A0AAN7MRP2_MYCAM</name>
<feature type="transmembrane region" description="Helical" evidence="11">
    <location>
        <begin position="373"/>
        <end position="392"/>
    </location>
</feature>
<evidence type="ECO:0000313" key="14">
    <source>
        <dbReference type="EMBL" id="KAK4811739.1"/>
    </source>
</evidence>
<dbReference type="PROSITE" id="PS50261">
    <property type="entry name" value="G_PROTEIN_RECEP_F2_4"/>
    <property type="match status" value="1"/>
</dbReference>
<keyword evidence="10" id="KW-0807">Transducer</keyword>
<dbReference type="Proteomes" id="UP001333110">
    <property type="component" value="Unassembled WGS sequence"/>
</dbReference>
<keyword evidence="4 11" id="KW-0812">Transmembrane</keyword>
<dbReference type="InterPro" id="IPR001879">
    <property type="entry name" value="GPCR_2_extracellular_dom"/>
</dbReference>
<feature type="transmembrane region" description="Helical" evidence="11">
    <location>
        <begin position="336"/>
        <end position="353"/>
    </location>
</feature>
<dbReference type="InterPro" id="IPR000832">
    <property type="entry name" value="GPCR_2_secretin-like"/>
</dbReference>
<dbReference type="InterPro" id="IPR017981">
    <property type="entry name" value="GPCR_2-like_7TM"/>
</dbReference>
<comment type="similarity">
    <text evidence="2">Belongs to the G-protein coupled receptor 2 family.</text>
</comment>
<proteinExistence type="inferred from homology"/>
<comment type="subcellular location">
    <subcellularLocation>
        <location evidence="1">Cell membrane</location>
        <topology evidence="1">Multi-pass membrane protein</topology>
    </subcellularLocation>
</comment>
<dbReference type="Gene3D" id="4.10.1240.10">
    <property type="entry name" value="GPCR, family 2, extracellular hormone receptor domain"/>
    <property type="match status" value="1"/>
</dbReference>
<dbReference type="InterPro" id="IPR036445">
    <property type="entry name" value="GPCR_2_extracell_dom_sf"/>
</dbReference>
<dbReference type="GO" id="GO:0007188">
    <property type="term" value="P:adenylate cyclase-modulating G protein-coupled receptor signaling pathway"/>
    <property type="evidence" value="ECO:0007669"/>
    <property type="project" value="TreeGrafter"/>
</dbReference>
<dbReference type="InterPro" id="IPR050332">
    <property type="entry name" value="GPCR_2"/>
</dbReference>
<dbReference type="Pfam" id="PF00002">
    <property type="entry name" value="7tm_2"/>
    <property type="match status" value="1"/>
</dbReference>
<feature type="transmembrane region" description="Helical" evidence="11">
    <location>
        <begin position="425"/>
        <end position="445"/>
    </location>
</feature>
<keyword evidence="15" id="KW-1185">Reference proteome</keyword>
<evidence type="ECO:0000313" key="15">
    <source>
        <dbReference type="Proteomes" id="UP001333110"/>
    </source>
</evidence>
<dbReference type="Pfam" id="PF02793">
    <property type="entry name" value="HRM"/>
    <property type="match status" value="1"/>
</dbReference>
<evidence type="ECO:0000256" key="2">
    <source>
        <dbReference type="ARBA" id="ARBA00005314"/>
    </source>
</evidence>
<evidence type="ECO:0000259" key="13">
    <source>
        <dbReference type="PROSITE" id="PS50261"/>
    </source>
</evidence>
<evidence type="ECO:0000256" key="3">
    <source>
        <dbReference type="ARBA" id="ARBA00022475"/>
    </source>
</evidence>
<evidence type="ECO:0000256" key="9">
    <source>
        <dbReference type="ARBA" id="ARBA00023180"/>
    </source>
</evidence>
<dbReference type="InterPro" id="IPR017983">
    <property type="entry name" value="GPCR_2_secretin-like_CS"/>
</dbReference>
<feature type="transmembrane region" description="Helical" evidence="11">
    <location>
        <begin position="399"/>
        <end position="419"/>
    </location>
</feature>
<keyword evidence="3" id="KW-1003">Cell membrane</keyword>
<dbReference type="PANTHER" id="PTHR45620:SF23">
    <property type="entry name" value="GLUCAGON-LIKE PEPTIDE 2 RECEPTOR"/>
    <property type="match status" value="1"/>
</dbReference>
<evidence type="ECO:0000256" key="10">
    <source>
        <dbReference type="ARBA" id="ARBA00023224"/>
    </source>
</evidence>
<gene>
    <name evidence="14" type="ORF">QYF61_005307</name>
</gene>
<keyword evidence="9" id="KW-0325">Glycoprotein</keyword>
<evidence type="ECO:0000256" key="6">
    <source>
        <dbReference type="ARBA" id="ARBA00023040"/>
    </source>
</evidence>
<dbReference type="SUPFAM" id="SSF81321">
    <property type="entry name" value="Family A G protein-coupled receptor-like"/>
    <property type="match status" value="1"/>
</dbReference>
<dbReference type="GO" id="GO:0005886">
    <property type="term" value="C:plasma membrane"/>
    <property type="evidence" value="ECO:0007669"/>
    <property type="project" value="UniProtKB-SubCell"/>
</dbReference>
<evidence type="ECO:0000256" key="4">
    <source>
        <dbReference type="ARBA" id="ARBA00022692"/>
    </source>
</evidence>
<accession>A0AAN7MRP2</accession>
<protein>
    <recommendedName>
        <fullName evidence="16">Glucagon-like peptide 2 receptor</fullName>
    </recommendedName>
</protein>
<keyword evidence="5 11" id="KW-1133">Transmembrane helix</keyword>
<evidence type="ECO:0000256" key="8">
    <source>
        <dbReference type="ARBA" id="ARBA00023170"/>
    </source>
</evidence>
<dbReference type="AlphaFoldDB" id="A0AAN7MRP2"/>
<dbReference type="GO" id="GO:0007166">
    <property type="term" value="P:cell surface receptor signaling pathway"/>
    <property type="evidence" value="ECO:0007669"/>
    <property type="project" value="InterPro"/>
</dbReference>
<comment type="caution">
    <text evidence="14">The sequence shown here is derived from an EMBL/GenBank/DDBJ whole genome shotgun (WGS) entry which is preliminary data.</text>
</comment>
<sequence>MIWAQRHESTLTKFADDAKLCSEVDRSEGRAILQRHLDRLEEWAIKNCMKFNKDITKELTKANRILGYICRGITSRDREVIIPCHSAFVRPHVEYCVQFWSPQFKKDVDRLERVQRRAMEMIEGLENLPYEERLKELEGARGDLIRVEGGYKKAEGSLFTKSHMERTRGNEYKLHWERFLLDIRKTFFTVRTIIHCNNLPGMWWSPHHWRFSRCFKGIHCNGTFDKFVCWPYSPPGNVSVPCPPYLPWLENGSVGNAYRVCLDGGTWQTKENSTDIWRDTSECSQENNFKKKEEEHKLLTTLQLLYTIGYYFSLISLVLALLILSLLRKLHCTRNYIHMNLFASFILRATAVLVKDTVYYNIYSKKPNDETGWILYLSPEIVIICRTAQFFLHYFVGANYFWLLVEGIYLHTLLITVVFSERRLLQTYIVIGWVVPILFVGPWGISRSKLENTGCWVTNEHMGIWWIIRGPMLFSVARLRELGLFSPEKRRLRGNLIALYNSLKGRCNEVGVGPFPHITSHRTRGNGLKLCQGRFGLDIKKNFFTKRVVKHWNRLPREHRHHSTTDTMGEAEKESMRTEIERLGKRDGIRLQENRTSNVTRNGEEEGAKSVYPVLGPILFNTFIDDLDNGAECTLSKFVDDTKLEGVAEMPKGCADIQRDLSRLEK</sequence>
<feature type="domain" description="G-protein coupled receptors family 2 profile 1" evidence="12">
    <location>
        <begin position="220"/>
        <end position="287"/>
    </location>
</feature>
<keyword evidence="7 11" id="KW-0472">Membrane</keyword>
<evidence type="ECO:0000256" key="11">
    <source>
        <dbReference type="SAM" id="Phobius"/>
    </source>
</evidence>
<evidence type="ECO:0000256" key="5">
    <source>
        <dbReference type="ARBA" id="ARBA00022989"/>
    </source>
</evidence>
<dbReference type="PRINTS" id="PR00249">
    <property type="entry name" value="GPCRSECRETIN"/>
</dbReference>
<dbReference type="EMBL" id="JAUNZN010000016">
    <property type="protein sequence ID" value="KAK4811739.1"/>
    <property type="molecule type" value="Genomic_DNA"/>
</dbReference>
<evidence type="ECO:0008006" key="16">
    <source>
        <dbReference type="Google" id="ProtNLM"/>
    </source>
</evidence>
<feature type="domain" description="G-protein coupled receptors family 2 profile 2" evidence="13">
    <location>
        <begin position="302"/>
        <end position="476"/>
    </location>
</feature>
<dbReference type="SUPFAM" id="SSF111418">
    <property type="entry name" value="Hormone receptor domain"/>
    <property type="match status" value="1"/>
</dbReference>
<reference evidence="14 15" key="1">
    <citation type="journal article" date="2023" name="J. Hered.">
        <title>Chromosome-level genome of the wood stork (Mycteria americana) provides insight into avian chromosome evolution.</title>
        <authorList>
            <person name="Flamio R. Jr."/>
            <person name="Ramstad K.M."/>
        </authorList>
    </citation>
    <scope>NUCLEOTIDE SEQUENCE [LARGE SCALE GENOMIC DNA]</scope>
    <source>
        <strain evidence="14">JAX WOST 10</strain>
    </source>
</reference>
<dbReference type="GO" id="GO:0017046">
    <property type="term" value="F:peptide hormone binding"/>
    <property type="evidence" value="ECO:0007669"/>
    <property type="project" value="TreeGrafter"/>
</dbReference>
<keyword evidence="6" id="KW-0297">G-protein coupled receptor</keyword>
<evidence type="ECO:0000256" key="1">
    <source>
        <dbReference type="ARBA" id="ARBA00004651"/>
    </source>
</evidence>
<dbReference type="PANTHER" id="PTHR45620">
    <property type="entry name" value="PDF RECEPTOR-LIKE PROTEIN-RELATED"/>
    <property type="match status" value="1"/>
</dbReference>
<dbReference type="GO" id="GO:0004967">
    <property type="term" value="F:glucagon receptor activity"/>
    <property type="evidence" value="ECO:0007669"/>
    <property type="project" value="TreeGrafter"/>
</dbReference>
<evidence type="ECO:0000259" key="12">
    <source>
        <dbReference type="PROSITE" id="PS50227"/>
    </source>
</evidence>
<dbReference type="PROSITE" id="PS00649">
    <property type="entry name" value="G_PROTEIN_RECEP_F2_1"/>
    <property type="match status" value="1"/>
</dbReference>
<keyword evidence="8" id="KW-0675">Receptor</keyword>
<feature type="transmembrane region" description="Helical" evidence="11">
    <location>
        <begin position="304"/>
        <end position="324"/>
    </location>
</feature>
<dbReference type="SMART" id="SM00008">
    <property type="entry name" value="HormR"/>
    <property type="match status" value="1"/>
</dbReference>
<dbReference type="Gene3D" id="1.20.1070.10">
    <property type="entry name" value="Rhodopsin 7-helix transmembrane proteins"/>
    <property type="match status" value="1"/>
</dbReference>
<organism evidence="14 15">
    <name type="scientific">Mycteria americana</name>
    <name type="common">Wood stork</name>
    <dbReference type="NCBI Taxonomy" id="33587"/>
    <lineage>
        <taxon>Eukaryota</taxon>
        <taxon>Metazoa</taxon>
        <taxon>Chordata</taxon>
        <taxon>Craniata</taxon>
        <taxon>Vertebrata</taxon>
        <taxon>Euteleostomi</taxon>
        <taxon>Archelosauria</taxon>
        <taxon>Archosauria</taxon>
        <taxon>Dinosauria</taxon>
        <taxon>Saurischia</taxon>
        <taxon>Theropoda</taxon>
        <taxon>Coelurosauria</taxon>
        <taxon>Aves</taxon>
        <taxon>Neognathae</taxon>
        <taxon>Neoaves</taxon>
        <taxon>Aequornithes</taxon>
        <taxon>Ciconiiformes</taxon>
        <taxon>Ciconiidae</taxon>
        <taxon>Mycteria</taxon>
    </lineage>
</organism>
<dbReference type="PROSITE" id="PS50227">
    <property type="entry name" value="G_PROTEIN_RECEP_F2_3"/>
    <property type="match status" value="1"/>
</dbReference>
<evidence type="ECO:0000256" key="7">
    <source>
        <dbReference type="ARBA" id="ARBA00023136"/>
    </source>
</evidence>